<keyword evidence="3 5" id="KW-0325">Glycoprotein</keyword>
<feature type="disulfide bond" evidence="8">
    <location>
        <begin position="355"/>
        <end position="373"/>
    </location>
</feature>
<dbReference type="PRINTS" id="PR00791">
    <property type="entry name" value="PEPDIPTASEA"/>
</dbReference>
<feature type="active site" description="Proton donor 1" evidence="4">
    <location>
        <position position="515"/>
    </location>
</feature>
<evidence type="ECO:0000313" key="13">
    <source>
        <dbReference type="Proteomes" id="UP000189818"/>
    </source>
</evidence>
<dbReference type="GO" id="GO:0016020">
    <property type="term" value="C:membrane"/>
    <property type="evidence" value="ECO:0007669"/>
    <property type="project" value="InterPro"/>
</dbReference>
<feature type="active site" description="Proton acceptor 1" evidence="4">
    <location>
        <position position="387"/>
    </location>
</feature>
<dbReference type="AlphaFoldDB" id="A0A1T5B839"/>
<evidence type="ECO:0000256" key="10">
    <source>
        <dbReference type="PIRSR" id="PIRSR601548-8"/>
    </source>
</evidence>
<evidence type="ECO:0000256" key="4">
    <source>
        <dbReference type="PIRSR" id="PIRSR601548-1"/>
    </source>
</evidence>
<feature type="binding site" evidence="10">
    <location>
        <position position="390"/>
    </location>
    <ligand>
        <name>Zn(2+)</name>
        <dbReference type="ChEBI" id="CHEBI:29105"/>
        <label>2</label>
        <note>catalytic</note>
    </ligand>
</feature>
<dbReference type="Proteomes" id="UP000189818">
    <property type="component" value="Unassembled WGS sequence"/>
</dbReference>
<feature type="binding site" evidence="7">
    <location>
        <position position="414"/>
    </location>
    <ligand>
        <name>Zn(2+)</name>
        <dbReference type="ChEBI" id="CHEBI:29105"/>
        <label>1</label>
        <note>catalytic</note>
    </ligand>
</feature>
<feature type="active site" description="Proton donor 2" evidence="9">
    <location>
        <position position="515"/>
    </location>
</feature>
<organism evidence="12 13">
    <name type="scientific">Rhizorhabdus histidinilytica</name>
    <dbReference type="NCBI Taxonomy" id="439228"/>
    <lineage>
        <taxon>Bacteria</taxon>
        <taxon>Pseudomonadati</taxon>
        <taxon>Pseudomonadota</taxon>
        <taxon>Alphaproteobacteria</taxon>
        <taxon>Sphingomonadales</taxon>
        <taxon>Sphingomonadaceae</taxon>
        <taxon>Rhizorhabdus</taxon>
    </lineage>
</organism>
<dbReference type="Gene3D" id="1.10.1370.30">
    <property type="match status" value="2"/>
</dbReference>
<keyword evidence="7" id="KW-0479">Metal-binding</keyword>
<feature type="binding site" evidence="10">
    <location>
        <position position="414"/>
    </location>
    <ligand>
        <name>Zn(2+)</name>
        <dbReference type="ChEBI" id="CHEBI:29105"/>
        <label>2</label>
        <note>catalytic</note>
    </ligand>
</feature>
<protein>
    <submittedName>
        <fullName evidence="12">Peptidyl-dipeptidase A</fullName>
    </submittedName>
</protein>
<evidence type="ECO:0000256" key="1">
    <source>
        <dbReference type="ARBA" id="ARBA00022729"/>
    </source>
</evidence>
<evidence type="ECO:0000256" key="9">
    <source>
        <dbReference type="PIRSR" id="PIRSR601548-6"/>
    </source>
</evidence>
<feature type="active site" description="Proton acceptor 2" evidence="9">
    <location>
        <position position="387"/>
    </location>
</feature>
<evidence type="ECO:0000256" key="6">
    <source>
        <dbReference type="PIRSR" id="PIRSR601548-2"/>
    </source>
</evidence>
<dbReference type="STRING" id="439228.SAMN06295920_102572"/>
<feature type="binding site" evidence="7">
    <location>
        <position position="390"/>
    </location>
    <ligand>
        <name>Zn(2+)</name>
        <dbReference type="ChEBI" id="CHEBI:29105"/>
        <label>1</label>
        <note>catalytic</note>
    </ligand>
</feature>
<evidence type="ECO:0000256" key="3">
    <source>
        <dbReference type="ARBA" id="ARBA00023180"/>
    </source>
</evidence>
<dbReference type="RefSeq" id="WP_176152477.1">
    <property type="nucleotide sequence ID" value="NZ_FUYM01000002.1"/>
</dbReference>
<sequence>MTIQRPSRNSAALRCIVLAMAANLSAPGIAAAPTASPASPSGASAPETVEAFLARAEGELDAATEASNRADWVHATNITPDTDWLSSAARNRLAALSLDLAREAAAFDPTAAGPVERRKLDLLRRLTNVPPPADKRKAARLSALQTSLSSNYATGAFDFQGKATSLRQAEDLLAKTRDPEQARLLWEGWRESAKRLKSDYAEMVDLSRQGARELGFADMGELWRAGYDRSPSQVEADLDKDWAALKPLYAALHCFTRKRLSERYGASVQPRTGPIRADLLGNMWSQNWGNIFDIVYPGPVERPDIDKYLLAAGYDPMRMVKTAEGFYVSLGFDPLPASFWTSSQFVEPADRAVDCNPSAWTIDNRSDVRLKMCIRVTRAQFRTVYHELGHDFYNLAYVKQPFLFRRGADEGFHEGIGDFIALSATTLGNYKRLGIVPADAPGGDDIGQLLQKALDEVPLLPFAVALDKWRWSVFAGRIAPDHYNDSWWKLVAEYQGVAPPRPRPADGFDAGAKYHVAENVPYISYLKARLYQYQFHEAACHMAKWKGPLHLCSIYGDKEVGTRLRQMLALGGSRPNSEALALFTGSSDADPRAMLEYYRPVLRWLEKQNGGERCGW</sequence>
<dbReference type="Pfam" id="PF01401">
    <property type="entry name" value="Peptidase_M2"/>
    <property type="match status" value="1"/>
</dbReference>
<dbReference type="GO" id="GO:0006508">
    <property type="term" value="P:proteolysis"/>
    <property type="evidence" value="ECO:0007669"/>
    <property type="project" value="InterPro"/>
</dbReference>
<reference evidence="13" key="1">
    <citation type="submission" date="2017-02" db="EMBL/GenBank/DDBJ databases">
        <authorList>
            <person name="Varghese N."/>
            <person name="Submissions S."/>
        </authorList>
    </citation>
    <scope>NUCLEOTIDE SEQUENCE [LARGE SCALE GENOMIC DNA]</scope>
    <source>
        <strain evidence="13">UM2</strain>
    </source>
</reference>
<feature type="binding site" evidence="7">
    <location>
        <position position="386"/>
    </location>
    <ligand>
        <name>Zn(2+)</name>
        <dbReference type="ChEBI" id="CHEBI:29105"/>
        <label>1</label>
        <note>catalytic</note>
    </ligand>
</feature>
<feature type="binding site" evidence="6">
    <location>
        <position position="227"/>
    </location>
    <ligand>
        <name>chloride</name>
        <dbReference type="ChEBI" id="CHEBI:17996"/>
        <label>1</label>
    </ligand>
</feature>
<dbReference type="PROSITE" id="PS52011">
    <property type="entry name" value="PEPTIDASE_M2"/>
    <property type="match status" value="1"/>
</dbReference>
<dbReference type="PANTHER" id="PTHR10514:SF27">
    <property type="entry name" value="ANGIOTENSIN-CONVERTING ENZYME"/>
    <property type="match status" value="1"/>
</dbReference>
<evidence type="ECO:0000256" key="5">
    <source>
        <dbReference type="PIRSR" id="PIRSR601548-10"/>
    </source>
</evidence>
<proteinExistence type="predicted"/>
<dbReference type="EMBL" id="FUYM01000002">
    <property type="protein sequence ID" value="SKB43335.1"/>
    <property type="molecule type" value="Genomic_DNA"/>
</dbReference>
<keyword evidence="13" id="KW-1185">Reference proteome</keyword>
<dbReference type="GO" id="GO:0008237">
    <property type="term" value="F:metallopeptidase activity"/>
    <property type="evidence" value="ECO:0007669"/>
    <property type="project" value="InterPro"/>
</dbReference>
<feature type="disulfide bond" evidence="8">
    <location>
        <begin position="540"/>
        <end position="552"/>
    </location>
</feature>
<gene>
    <name evidence="12" type="ORF">SAMN06295920_102572</name>
</gene>
<feature type="chain" id="PRO_5012007166" evidence="11">
    <location>
        <begin position="31"/>
        <end position="616"/>
    </location>
</feature>
<evidence type="ECO:0000256" key="7">
    <source>
        <dbReference type="PIRSR" id="PIRSR601548-3"/>
    </source>
</evidence>
<name>A0A1T5B839_9SPHN</name>
<keyword evidence="2 8" id="KW-1015">Disulfide bond</keyword>
<keyword evidence="7" id="KW-0862">Zinc</keyword>
<evidence type="ECO:0000256" key="2">
    <source>
        <dbReference type="ARBA" id="ARBA00023157"/>
    </source>
</evidence>
<evidence type="ECO:0000313" key="12">
    <source>
        <dbReference type="EMBL" id="SKB43335.1"/>
    </source>
</evidence>
<feature type="glycosylation site" description="N-linked (GlcNAc...) asparagine" evidence="5">
    <location>
        <position position="77"/>
    </location>
</feature>
<feature type="binding site" evidence="10">
    <location>
        <position position="386"/>
    </location>
    <ligand>
        <name>Zn(2+)</name>
        <dbReference type="ChEBI" id="CHEBI:29105"/>
        <label>2</label>
        <note>catalytic</note>
    </ligand>
</feature>
<keyword evidence="1 11" id="KW-0732">Signal</keyword>
<dbReference type="SUPFAM" id="SSF55486">
    <property type="entry name" value="Metalloproteases ('zincins'), catalytic domain"/>
    <property type="match status" value="1"/>
</dbReference>
<evidence type="ECO:0000256" key="11">
    <source>
        <dbReference type="SAM" id="SignalP"/>
    </source>
</evidence>
<dbReference type="InterPro" id="IPR001548">
    <property type="entry name" value="Peptidase_M2"/>
</dbReference>
<dbReference type="PANTHER" id="PTHR10514">
    <property type="entry name" value="ANGIOTENSIN-CONVERTING ENZYME"/>
    <property type="match status" value="1"/>
</dbReference>
<accession>A0A1T5B839</accession>
<dbReference type="CDD" id="cd06461">
    <property type="entry name" value="M2_ACE"/>
    <property type="match status" value="1"/>
</dbReference>
<feature type="signal peptide" evidence="11">
    <location>
        <begin position="1"/>
        <end position="30"/>
    </location>
</feature>
<dbReference type="GO" id="GO:0008241">
    <property type="term" value="F:peptidyl-dipeptidase activity"/>
    <property type="evidence" value="ECO:0007669"/>
    <property type="project" value="InterPro"/>
</dbReference>
<evidence type="ECO:0000256" key="8">
    <source>
        <dbReference type="PIRSR" id="PIRSR601548-4"/>
    </source>
</evidence>